<dbReference type="Gene3D" id="1.20.120.450">
    <property type="entry name" value="dinb family like domain"/>
    <property type="match status" value="1"/>
</dbReference>
<keyword evidence="2" id="KW-1185">Reference proteome</keyword>
<sequence>MLSYDLNREWLISKFEEIQYRILKAIEQLDDDQLNWRPDDLSHSISNLIKHIEGNTNEKIKNGILGGTVARNRDDEFKHTYISKTELIKMVTTSFPLVIDTVRTMPEQTFEQRQLVRNKEVTNLDVLLQCTAHFSEHTGQILYIAKMCLKNQYISTSF</sequence>
<evidence type="ECO:0000313" key="2">
    <source>
        <dbReference type="Proteomes" id="UP000295632"/>
    </source>
</evidence>
<dbReference type="InterPro" id="IPR034660">
    <property type="entry name" value="DinB/YfiT-like"/>
</dbReference>
<protein>
    <submittedName>
        <fullName evidence="1">Putative damage-inducible protein DinB</fullName>
    </submittedName>
</protein>
<dbReference type="Proteomes" id="UP000295632">
    <property type="component" value="Unassembled WGS sequence"/>
</dbReference>
<comment type="caution">
    <text evidence="1">The sequence shown here is derived from an EMBL/GenBank/DDBJ whole genome shotgun (WGS) entry which is preliminary data.</text>
</comment>
<reference evidence="1 2" key="1">
    <citation type="submission" date="2019-03" db="EMBL/GenBank/DDBJ databases">
        <title>Genomic Encyclopedia of Type Strains, Phase IV (KMG-IV): sequencing the most valuable type-strain genomes for metagenomic binning, comparative biology and taxonomic classification.</title>
        <authorList>
            <person name="Goeker M."/>
        </authorList>
    </citation>
    <scope>NUCLEOTIDE SEQUENCE [LARGE SCALE GENOMIC DNA]</scope>
    <source>
        <strain evidence="1 2">DSM 28697</strain>
    </source>
</reference>
<dbReference type="SUPFAM" id="SSF109854">
    <property type="entry name" value="DinB/YfiT-like putative metalloenzymes"/>
    <property type="match status" value="1"/>
</dbReference>
<dbReference type="Pfam" id="PF07609">
    <property type="entry name" value="DUF1572"/>
    <property type="match status" value="1"/>
</dbReference>
<dbReference type="InterPro" id="IPR011466">
    <property type="entry name" value="DUF1572"/>
</dbReference>
<dbReference type="RefSeq" id="WP_243740016.1">
    <property type="nucleotide sequence ID" value="NZ_SNYJ01000004.1"/>
</dbReference>
<gene>
    <name evidence="1" type="ORF">EV213_104258</name>
</gene>
<name>A0A4R6U482_9BACI</name>
<accession>A0A4R6U482</accession>
<dbReference type="EMBL" id="SNYJ01000004">
    <property type="protein sequence ID" value="TDQ41260.1"/>
    <property type="molecule type" value="Genomic_DNA"/>
</dbReference>
<dbReference type="AlphaFoldDB" id="A0A4R6U482"/>
<proteinExistence type="predicted"/>
<evidence type="ECO:0000313" key="1">
    <source>
        <dbReference type="EMBL" id="TDQ41260.1"/>
    </source>
</evidence>
<organism evidence="1 2">
    <name type="scientific">Aureibacillus halotolerans</name>
    <dbReference type="NCBI Taxonomy" id="1508390"/>
    <lineage>
        <taxon>Bacteria</taxon>
        <taxon>Bacillati</taxon>
        <taxon>Bacillota</taxon>
        <taxon>Bacilli</taxon>
        <taxon>Bacillales</taxon>
        <taxon>Bacillaceae</taxon>
        <taxon>Aureibacillus</taxon>
    </lineage>
</organism>